<dbReference type="Proteomes" id="UP000247792">
    <property type="component" value="Unassembled WGS sequence"/>
</dbReference>
<evidence type="ECO:0000313" key="2">
    <source>
        <dbReference type="Proteomes" id="UP000247792"/>
    </source>
</evidence>
<proteinExistence type="predicted"/>
<sequence length="209" mass="23950">MNALIKDWTKFCTGKENFDKSHFATLFSQDLDDEELKEIFSFFPSMQSMVERLKKLKSAGSLERGPYFLPKTVAMPKDLIELVKLDVKNQLLLCDELGNEKLCKKILHAKIEFVDDKHVIEKFRNKNSLSEQVFELIGDYIGEVSVTDARVDALEEALYGLAANYYLAWYIMAPVLKLSIDFGSYFNVWRNGGIYVIVEGKILISSIKL</sequence>
<organism evidence="1 2">
    <name type="scientific">Undibacterium pigrum</name>
    <dbReference type="NCBI Taxonomy" id="401470"/>
    <lineage>
        <taxon>Bacteria</taxon>
        <taxon>Pseudomonadati</taxon>
        <taxon>Pseudomonadota</taxon>
        <taxon>Betaproteobacteria</taxon>
        <taxon>Burkholderiales</taxon>
        <taxon>Oxalobacteraceae</taxon>
        <taxon>Undibacterium</taxon>
    </lineage>
</organism>
<dbReference type="EMBL" id="QJKB01000021">
    <property type="protein sequence ID" value="PXX35278.1"/>
    <property type="molecule type" value="Genomic_DNA"/>
</dbReference>
<gene>
    <name evidence="1" type="ORF">DFR42_12113</name>
</gene>
<name>A0A318IQ36_9BURK</name>
<comment type="caution">
    <text evidence="1">The sequence shown here is derived from an EMBL/GenBank/DDBJ whole genome shotgun (WGS) entry which is preliminary data.</text>
</comment>
<reference evidence="1 2" key="1">
    <citation type="submission" date="2018-05" db="EMBL/GenBank/DDBJ databases">
        <title>Genomic Encyclopedia of Type Strains, Phase IV (KMG-IV): sequencing the most valuable type-strain genomes for metagenomic binning, comparative biology and taxonomic classification.</title>
        <authorList>
            <person name="Goeker M."/>
        </authorList>
    </citation>
    <scope>NUCLEOTIDE SEQUENCE [LARGE SCALE GENOMIC DNA]</scope>
    <source>
        <strain evidence="1 2">DSM 19792</strain>
    </source>
</reference>
<dbReference type="AlphaFoldDB" id="A0A318IQ36"/>
<accession>A0A318IQ36</accession>
<dbReference type="RefSeq" id="WP_110258262.1">
    <property type="nucleotide sequence ID" value="NZ_QJKB01000021.1"/>
</dbReference>
<protein>
    <submittedName>
        <fullName evidence="1">Uncharacterized protein</fullName>
    </submittedName>
</protein>
<keyword evidence="2" id="KW-1185">Reference proteome</keyword>
<dbReference type="OrthoDB" id="9182124at2"/>
<evidence type="ECO:0000313" key="1">
    <source>
        <dbReference type="EMBL" id="PXX35278.1"/>
    </source>
</evidence>